<keyword evidence="12 16" id="KW-0472">Membrane</keyword>
<dbReference type="Gene3D" id="1.10.287.70">
    <property type="match status" value="2"/>
</dbReference>
<dbReference type="EMBL" id="HBNR01060083">
    <property type="protein sequence ID" value="CAE4628787.1"/>
    <property type="molecule type" value="Transcribed_RNA"/>
</dbReference>
<dbReference type="SUPFAM" id="SSF81324">
    <property type="entry name" value="Voltage-gated potassium channels"/>
    <property type="match status" value="2"/>
</dbReference>
<evidence type="ECO:0000256" key="5">
    <source>
        <dbReference type="ARBA" id="ARBA00022673"/>
    </source>
</evidence>
<feature type="compositionally biased region" description="Basic and acidic residues" evidence="15">
    <location>
        <begin position="199"/>
        <end position="211"/>
    </location>
</feature>
<dbReference type="GO" id="GO:0008331">
    <property type="term" value="F:high voltage-gated calcium channel activity"/>
    <property type="evidence" value="ECO:0007669"/>
    <property type="project" value="TreeGrafter"/>
</dbReference>
<accession>A0A7S4RZC4</accession>
<dbReference type="InterPro" id="IPR027359">
    <property type="entry name" value="Volt_channel_dom_sf"/>
</dbReference>
<feature type="transmembrane region" description="Helical" evidence="16">
    <location>
        <begin position="867"/>
        <end position="889"/>
    </location>
</feature>
<feature type="transmembrane region" description="Helical" evidence="16">
    <location>
        <begin position="966"/>
        <end position="986"/>
    </location>
</feature>
<feature type="compositionally biased region" description="Basic and acidic residues" evidence="15">
    <location>
        <begin position="173"/>
        <end position="182"/>
    </location>
</feature>
<evidence type="ECO:0000256" key="8">
    <source>
        <dbReference type="ARBA" id="ARBA00022837"/>
    </source>
</evidence>
<evidence type="ECO:0000256" key="7">
    <source>
        <dbReference type="ARBA" id="ARBA00022737"/>
    </source>
</evidence>
<dbReference type="GO" id="GO:0005509">
    <property type="term" value="F:calcium ion binding"/>
    <property type="evidence" value="ECO:0007669"/>
    <property type="project" value="InterPro"/>
</dbReference>
<evidence type="ECO:0000256" key="4">
    <source>
        <dbReference type="ARBA" id="ARBA00022568"/>
    </source>
</evidence>
<evidence type="ECO:0000256" key="3">
    <source>
        <dbReference type="ARBA" id="ARBA00022553"/>
    </source>
</evidence>
<keyword evidence="5" id="KW-0107">Calcium channel</keyword>
<evidence type="ECO:0000256" key="2">
    <source>
        <dbReference type="ARBA" id="ARBA00022448"/>
    </source>
</evidence>
<dbReference type="GO" id="GO:0098703">
    <property type="term" value="P:calcium ion import across plasma membrane"/>
    <property type="evidence" value="ECO:0007669"/>
    <property type="project" value="TreeGrafter"/>
</dbReference>
<keyword evidence="8" id="KW-0106">Calcium</keyword>
<feature type="transmembrane region" description="Helical" evidence="16">
    <location>
        <begin position="1082"/>
        <end position="1105"/>
    </location>
</feature>
<evidence type="ECO:0000256" key="16">
    <source>
        <dbReference type="SAM" id="Phobius"/>
    </source>
</evidence>
<protein>
    <recommendedName>
        <fullName evidence="17">EF-hand domain-containing protein</fullName>
    </recommendedName>
</protein>
<name>A0A7S4RZC4_9DINO</name>
<evidence type="ECO:0000259" key="17">
    <source>
        <dbReference type="PROSITE" id="PS50222"/>
    </source>
</evidence>
<dbReference type="Gene3D" id="1.20.120.350">
    <property type="entry name" value="Voltage-gated potassium channels. Chain C"/>
    <property type="match status" value="2"/>
</dbReference>
<keyword evidence="10 16" id="KW-1133">Transmembrane helix</keyword>
<comment type="subcellular location">
    <subcellularLocation>
        <location evidence="1">Membrane</location>
        <topology evidence="1">Multi-pass membrane protein</topology>
    </subcellularLocation>
</comment>
<proteinExistence type="predicted"/>
<dbReference type="InterPro" id="IPR002048">
    <property type="entry name" value="EF_hand_dom"/>
</dbReference>
<dbReference type="PANTHER" id="PTHR45628:SF7">
    <property type="entry name" value="VOLTAGE-DEPENDENT CALCIUM CHANNEL TYPE A SUBUNIT ALPHA-1"/>
    <property type="match status" value="1"/>
</dbReference>
<feature type="transmembrane region" description="Helical" evidence="16">
    <location>
        <begin position="747"/>
        <end position="773"/>
    </location>
</feature>
<evidence type="ECO:0000256" key="15">
    <source>
        <dbReference type="SAM" id="MobiDB-lite"/>
    </source>
</evidence>
<dbReference type="InterPro" id="IPR005821">
    <property type="entry name" value="Ion_trans_dom"/>
</dbReference>
<feature type="compositionally biased region" description="Polar residues" evidence="15">
    <location>
        <begin position="103"/>
        <end position="112"/>
    </location>
</feature>
<evidence type="ECO:0000256" key="14">
    <source>
        <dbReference type="ARBA" id="ARBA00023303"/>
    </source>
</evidence>
<keyword evidence="9" id="KW-0851">Voltage-gated channel</keyword>
<feature type="region of interest" description="Disordered" evidence="15">
    <location>
        <begin position="1"/>
        <end position="259"/>
    </location>
</feature>
<evidence type="ECO:0000256" key="11">
    <source>
        <dbReference type="ARBA" id="ARBA00023065"/>
    </source>
</evidence>
<keyword evidence="11" id="KW-0406">Ion transport</keyword>
<organism evidence="18">
    <name type="scientific">Alexandrium monilatum</name>
    <dbReference type="NCBI Taxonomy" id="311494"/>
    <lineage>
        <taxon>Eukaryota</taxon>
        <taxon>Sar</taxon>
        <taxon>Alveolata</taxon>
        <taxon>Dinophyceae</taxon>
        <taxon>Gonyaulacales</taxon>
        <taxon>Pyrocystaceae</taxon>
        <taxon>Alexandrium</taxon>
    </lineage>
</organism>
<evidence type="ECO:0000256" key="1">
    <source>
        <dbReference type="ARBA" id="ARBA00004141"/>
    </source>
</evidence>
<feature type="compositionally biased region" description="Pro residues" evidence="15">
    <location>
        <begin position="17"/>
        <end position="26"/>
    </location>
</feature>
<dbReference type="Pfam" id="PF00520">
    <property type="entry name" value="Ion_trans"/>
    <property type="match status" value="3"/>
</dbReference>
<dbReference type="GO" id="GO:0005891">
    <property type="term" value="C:voltage-gated calcium channel complex"/>
    <property type="evidence" value="ECO:0007669"/>
    <property type="project" value="TreeGrafter"/>
</dbReference>
<evidence type="ECO:0000256" key="10">
    <source>
        <dbReference type="ARBA" id="ARBA00022989"/>
    </source>
</evidence>
<feature type="transmembrane region" description="Helical" evidence="16">
    <location>
        <begin position="364"/>
        <end position="386"/>
    </location>
</feature>
<evidence type="ECO:0000313" key="18">
    <source>
        <dbReference type="EMBL" id="CAE4628787.1"/>
    </source>
</evidence>
<evidence type="ECO:0000256" key="6">
    <source>
        <dbReference type="ARBA" id="ARBA00022692"/>
    </source>
</evidence>
<keyword evidence="6 16" id="KW-0812">Transmembrane</keyword>
<keyword evidence="14" id="KW-0407">Ion channel</keyword>
<dbReference type="FunFam" id="1.20.120.350:FF:000009">
    <property type="entry name" value="Voltage-dependent T-type calcium channel subunit alpha"/>
    <property type="match status" value="1"/>
</dbReference>
<evidence type="ECO:0000256" key="12">
    <source>
        <dbReference type="ARBA" id="ARBA00023136"/>
    </source>
</evidence>
<feature type="domain" description="EF-hand" evidence="17">
    <location>
        <begin position="1118"/>
        <end position="1153"/>
    </location>
</feature>
<evidence type="ECO:0000256" key="13">
    <source>
        <dbReference type="ARBA" id="ARBA00023180"/>
    </source>
</evidence>
<reference evidence="18" key="1">
    <citation type="submission" date="2021-01" db="EMBL/GenBank/DDBJ databases">
        <authorList>
            <person name="Corre E."/>
            <person name="Pelletier E."/>
            <person name="Niang G."/>
            <person name="Scheremetjew M."/>
            <person name="Finn R."/>
            <person name="Kale V."/>
            <person name="Holt S."/>
            <person name="Cochrane G."/>
            <person name="Meng A."/>
            <person name="Brown T."/>
            <person name="Cohen L."/>
        </authorList>
    </citation>
    <scope>NUCLEOTIDE SEQUENCE</scope>
    <source>
        <strain evidence="18">CCMP3105</strain>
    </source>
</reference>
<dbReference type="InterPro" id="IPR050599">
    <property type="entry name" value="VDCC_alpha-1_subunit"/>
</dbReference>
<keyword evidence="7" id="KW-0677">Repeat</keyword>
<dbReference type="PROSITE" id="PS50222">
    <property type="entry name" value="EF_HAND_2"/>
    <property type="match status" value="1"/>
</dbReference>
<feature type="compositionally biased region" description="Polar residues" evidence="15">
    <location>
        <begin position="183"/>
        <end position="197"/>
    </location>
</feature>
<feature type="transmembrane region" description="Helical" evidence="16">
    <location>
        <begin position="331"/>
        <end position="352"/>
    </location>
</feature>
<keyword evidence="13" id="KW-0325">Glycoprotein</keyword>
<keyword evidence="3" id="KW-0597">Phosphoprotein</keyword>
<feature type="transmembrane region" description="Helical" evidence="16">
    <location>
        <begin position="407"/>
        <end position="440"/>
    </location>
</feature>
<feature type="transmembrane region" description="Helical" evidence="16">
    <location>
        <begin position="293"/>
        <end position="311"/>
    </location>
</feature>
<dbReference type="PANTHER" id="PTHR45628">
    <property type="entry name" value="VOLTAGE-DEPENDENT CALCIUM CHANNEL TYPE A SUBUNIT ALPHA-1"/>
    <property type="match status" value="1"/>
</dbReference>
<evidence type="ECO:0000256" key="9">
    <source>
        <dbReference type="ARBA" id="ARBA00022882"/>
    </source>
</evidence>
<sequence length="1295" mass="143103">MTTVRGLGVEEVSATPQSPPPQPCPVPDGDQGNAASPAARPADPTRPSSEADKDFVSILPGQPDSCAWGDDVQKLLDSGSGEGSSEVQQTEAAEQAGDPPEQRSLTGTSAAAQQGPLAETGGSPEQPQEGPDPSNPAPEPEPRDQMPKSASGLSAQGLKVPLDQLAKAAGQEADAKTPESLRKTQQASETKAGSTPSAEGERTNPSKEKAGRGGAGLPELPAAPLQQAESAAPASDPQRRCHSSKKARVEKPVEPEADSSWPRGYSLFLLNEANPIRQACRWILEKKIGGINAFDNFILLCILVSTLGMALDYPLRDPSDILTQIIRWADFVFALIFTVEMVVKLLALGLILGKGAYLRSGWNWLDGIVVCISLIGIFSNGSGGFLKTLRILRAFRPLRVISRNQNLKVVVQTIFASLPALLTLVVVCMVFLLIFALFALSYLNGTFYQCEAGSLDPRLTRHLGPGMPTLPLCLQPTASNASLHSVCPRGQWADHHRGWIQDTVGCPAGNVNCGHGTPSDFTLAYQRATADTPICVGRCSLGDDGTAPAWLCPKRYETPEELPSNCRSGTQRSVSPAMLQDEAVGEAYIASMTRKLAMPCGGSAIGSSGNVEHPASAVSCRAVFCPNGASSDKQESCRENCKKHPHFCKDACKEGAESSAECASCRQECQAACECEEHCEPLMKDAALCVEQGGSWMPSLPQNFNNVWNSLLTLFEISSTEAWVDVMYAACDATSPYEEPVRDTKQWMFAPFFLVYIFFSFMFLLNLSVGVIVDNFMDLKQDFAKQGKAVLLTERQQKWVNSRMALVKRPVLFNLTKLHRLSANRRLVYEVTSSDLFEACMTGVIVANTVVMASKMYPAPSDWWEDMLMYTDYVFTLIYCVEFLLKLFALRQNYWHEPWNCFDFACVSAAICGIILQHAAPGFEFGAALTQLFRIFRIARLFRLLRSKRLKAIFTALLLSLPKLGNVLMILLLLLILYSILGVSLFSSVKHSEYLSSHGNFAHSGWAFITLFRAVTGEAWNSIMHDLLKGEKDFFEEGSWCAPDSLYDASTEEKFKVLNDKCLIENPNSCVQTIWGWNFLPAAFWTTYILIICLMVMNLVIAVILEGYEDSKGNPEDEIIEICIKHWRKYDQDHTMTLSVKETMRFIYEVLLEHAEKEGKDREAGEGNAMGRISMNSNLAMMPMKFAKSFNLTLTEDDRVDFLEASKQVLRFTCINNDTSFLEELEESEKLMDEKERQRLLKLEIKRASRLAVKHSCSSDLRAVVAVKKLQRYWRTKVLAKKKKGWVVEEVEETK</sequence>
<gene>
    <name evidence="18" type="ORF">AMON00008_LOCUS42280</name>
</gene>
<keyword evidence="4" id="KW-0109">Calcium transport</keyword>
<keyword evidence="2" id="KW-0813">Transport</keyword>